<evidence type="ECO:0000313" key="1">
    <source>
        <dbReference type="EMBL" id="KAJ3522972.1"/>
    </source>
</evidence>
<protein>
    <submittedName>
        <fullName evidence="1">Uncharacterized protein</fullName>
    </submittedName>
</protein>
<organism evidence="1 2">
    <name type="scientific">Fusarium decemcellulare</name>
    <dbReference type="NCBI Taxonomy" id="57161"/>
    <lineage>
        <taxon>Eukaryota</taxon>
        <taxon>Fungi</taxon>
        <taxon>Dikarya</taxon>
        <taxon>Ascomycota</taxon>
        <taxon>Pezizomycotina</taxon>
        <taxon>Sordariomycetes</taxon>
        <taxon>Hypocreomycetidae</taxon>
        <taxon>Hypocreales</taxon>
        <taxon>Nectriaceae</taxon>
        <taxon>Fusarium</taxon>
        <taxon>Fusarium decemcellulare species complex</taxon>
    </lineage>
</organism>
<gene>
    <name evidence="1" type="ORF">NM208_g12636</name>
</gene>
<keyword evidence="2" id="KW-1185">Reference proteome</keyword>
<dbReference type="EMBL" id="JANRMS010002341">
    <property type="protein sequence ID" value="KAJ3522972.1"/>
    <property type="molecule type" value="Genomic_DNA"/>
</dbReference>
<evidence type="ECO:0000313" key="2">
    <source>
        <dbReference type="Proteomes" id="UP001148629"/>
    </source>
</evidence>
<dbReference type="Proteomes" id="UP001148629">
    <property type="component" value="Unassembled WGS sequence"/>
</dbReference>
<accession>A0ACC1RP81</accession>
<comment type="caution">
    <text evidence="1">The sequence shown here is derived from an EMBL/GenBank/DDBJ whole genome shotgun (WGS) entry which is preliminary data.</text>
</comment>
<name>A0ACC1RP81_9HYPO</name>
<sequence>MKNDVVQLLAREAFTRPVNGTGVVAHYEYPSSRLQDVGYFILFFFGAAAFCVWILRIYGRFLTKQYGWDDLFITLAMALSVAETVCSYYSMRLNFIGIHRYEIPPQADFVLGQRWGFVIQVLYVPILALVKTSVLLFLLRLGGQKQRVRLAIISLLAFNICQMVAMFVGCIFQCTPIRYFWLSMLQGDAKPQGSCVNQSVFYIASAALTIFTDILVLMLPFWIFLGLSLPFKVRAAIIGVFALGAVVTAMSILRLAWLVEINYYQDIADPNVDFSYDIRFTYSAVETNLAIMTASVPALRPLFLKWFPNFFSGPRSYGNQYTYAEEGFGNSTGTAKRSRGGTGVRNSIHGAFPLKDLRGRSEIRSHSPTISEEEIMTPNGILKTSEVAVQYGDNVPPTHLRDDSDTGSSRFGHDPHGNSRF</sequence>
<proteinExistence type="predicted"/>
<reference evidence="1" key="1">
    <citation type="submission" date="2022-08" db="EMBL/GenBank/DDBJ databases">
        <title>Genome Sequence of Fusarium decemcellulare.</title>
        <authorList>
            <person name="Buettner E."/>
        </authorList>
    </citation>
    <scope>NUCLEOTIDE SEQUENCE</scope>
    <source>
        <strain evidence="1">Babe19</strain>
    </source>
</reference>